<keyword evidence="1" id="KW-0547">Nucleotide-binding</keyword>
<keyword evidence="4" id="KW-1185">Reference proteome</keyword>
<organism evidence="3 4">
    <name type="scientific">Allobacillus saliphilus</name>
    <dbReference type="NCBI Taxonomy" id="2912308"/>
    <lineage>
        <taxon>Bacteria</taxon>
        <taxon>Bacillati</taxon>
        <taxon>Bacillota</taxon>
        <taxon>Bacilli</taxon>
        <taxon>Bacillales</taxon>
        <taxon>Bacillaceae</taxon>
        <taxon>Allobacillus</taxon>
    </lineage>
</organism>
<dbReference type="AlphaFoldDB" id="A0A941HSF0"/>
<keyword evidence="2" id="KW-0067">ATP-binding</keyword>
<dbReference type="Pfam" id="PF10609">
    <property type="entry name" value="ParA"/>
    <property type="match status" value="1"/>
</dbReference>
<name>A0A941HSF0_9BACI</name>
<dbReference type="GO" id="GO:0051782">
    <property type="term" value="P:negative regulation of cell division"/>
    <property type="evidence" value="ECO:0007669"/>
    <property type="project" value="TreeGrafter"/>
</dbReference>
<dbReference type="PIRSF" id="PIRSF003092">
    <property type="entry name" value="MinD"/>
    <property type="match status" value="1"/>
</dbReference>
<evidence type="ECO:0000256" key="1">
    <source>
        <dbReference type="ARBA" id="ARBA00022741"/>
    </source>
</evidence>
<dbReference type="Gene3D" id="3.40.50.300">
    <property type="entry name" value="P-loop containing nucleotide triphosphate hydrolases"/>
    <property type="match status" value="1"/>
</dbReference>
<proteinExistence type="predicted"/>
<dbReference type="InterPro" id="IPR027417">
    <property type="entry name" value="P-loop_NTPase"/>
</dbReference>
<dbReference type="Proteomes" id="UP000675431">
    <property type="component" value="Unassembled WGS sequence"/>
</dbReference>
<dbReference type="PANTHER" id="PTHR43384">
    <property type="entry name" value="SEPTUM SITE-DETERMINING PROTEIN MIND HOMOLOG, CHLOROPLASTIC-RELATED"/>
    <property type="match status" value="1"/>
</dbReference>
<dbReference type="PANTHER" id="PTHR43384:SF4">
    <property type="entry name" value="CELLULOSE BIOSYNTHESIS PROTEIN BCSQ-RELATED"/>
    <property type="match status" value="1"/>
</dbReference>
<sequence length="290" mass="32821">MVNDQASKLRDLMSNQTQENRRQAKAIAIFSGKGGVGKSNFAVNFGLCLANRRKKVLLIDLDIGMGNIDILLGTSPDYSMVEMLENKMSMFDIIESRSEYFSFIAAGTSLTRIFELNSTERTHFIQQLQEVISFFDYILLDLGAGMTKNHLAFLEAADESIVITTPEPTAITDSYAAMKHLLIESDNQSIHLSLLINRATKNTEGWQVYQRLGEVTKNFLNYQLRFAGSLPEDPAVTESVKRQVPFIESFPKSPIAKQLDKLVTQYEQLESKEPKQSRTFMEKIKMILSR</sequence>
<comment type="caution">
    <text evidence="3">The sequence shown here is derived from an EMBL/GenBank/DDBJ whole genome shotgun (WGS) entry which is preliminary data.</text>
</comment>
<evidence type="ECO:0000313" key="3">
    <source>
        <dbReference type="EMBL" id="MBR7552907.1"/>
    </source>
</evidence>
<dbReference type="CDD" id="cd02038">
    <property type="entry name" value="FlhG-like"/>
    <property type="match status" value="1"/>
</dbReference>
<dbReference type="SUPFAM" id="SSF52540">
    <property type="entry name" value="P-loop containing nucleoside triphosphate hydrolases"/>
    <property type="match status" value="1"/>
</dbReference>
<dbReference type="InterPro" id="IPR025501">
    <property type="entry name" value="MinD_FleN"/>
</dbReference>
<reference evidence="3 4" key="1">
    <citation type="submission" date="2021-04" db="EMBL/GenBank/DDBJ databases">
        <title>Allobacillus sp. nov. SKP8-2 isolated from shrimp paste.</title>
        <authorList>
            <person name="Tanasupawat S."/>
            <person name="Yiamsombat S."/>
            <person name="Kanchanasin P."/>
            <person name="Kuncharoen N."/>
        </authorList>
    </citation>
    <scope>NUCLEOTIDE SEQUENCE [LARGE SCALE GENOMIC DNA]</scope>
    <source>
        <strain evidence="3 4">SKP8-2</strain>
    </source>
</reference>
<dbReference type="InterPro" id="IPR050625">
    <property type="entry name" value="ParA/MinD_ATPase"/>
</dbReference>
<dbReference type="GO" id="GO:0009898">
    <property type="term" value="C:cytoplasmic side of plasma membrane"/>
    <property type="evidence" value="ECO:0007669"/>
    <property type="project" value="TreeGrafter"/>
</dbReference>
<dbReference type="GO" id="GO:0005524">
    <property type="term" value="F:ATP binding"/>
    <property type="evidence" value="ECO:0007669"/>
    <property type="project" value="UniProtKB-KW"/>
</dbReference>
<dbReference type="GO" id="GO:0016887">
    <property type="term" value="F:ATP hydrolysis activity"/>
    <property type="evidence" value="ECO:0007669"/>
    <property type="project" value="TreeGrafter"/>
</dbReference>
<dbReference type="GO" id="GO:0005829">
    <property type="term" value="C:cytosol"/>
    <property type="evidence" value="ECO:0007669"/>
    <property type="project" value="TreeGrafter"/>
</dbReference>
<dbReference type="InterPro" id="IPR033756">
    <property type="entry name" value="YlxH/NBP35"/>
</dbReference>
<evidence type="ECO:0000313" key="4">
    <source>
        <dbReference type="Proteomes" id="UP000675431"/>
    </source>
</evidence>
<accession>A0A941HSF0</accession>
<evidence type="ECO:0000256" key="2">
    <source>
        <dbReference type="ARBA" id="ARBA00022840"/>
    </source>
</evidence>
<gene>
    <name evidence="3" type="ORF">KC820_01950</name>
</gene>
<dbReference type="EMBL" id="JAGSIE010000006">
    <property type="protein sequence ID" value="MBR7552907.1"/>
    <property type="molecule type" value="Genomic_DNA"/>
</dbReference>
<dbReference type="InterPro" id="IPR033875">
    <property type="entry name" value="FlhG"/>
</dbReference>
<protein>
    <submittedName>
        <fullName evidence="3">MinD/ParA family protein</fullName>
    </submittedName>
</protein>